<comment type="caution">
    <text evidence="1">The sequence shown here is derived from an EMBL/GenBank/DDBJ whole genome shotgun (WGS) entry which is preliminary data.</text>
</comment>
<protein>
    <submittedName>
        <fullName evidence="1">Uncharacterized protein</fullName>
    </submittedName>
</protein>
<evidence type="ECO:0000313" key="2">
    <source>
        <dbReference type="Proteomes" id="UP000276133"/>
    </source>
</evidence>
<name>A0A3M7RL84_BRAPC</name>
<organism evidence="1 2">
    <name type="scientific">Brachionus plicatilis</name>
    <name type="common">Marine rotifer</name>
    <name type="synonym">Brachionus muelleri</name>
    <dbReference type="NCBI Taxonomy" id="10195"/>
    <lineage>
        <taxon>Eukaryota</taxon>
        <taxon>Metazoa</taxon>
        <taxon>Spiralia</taxon>
        <taxon>Gnathifera</taxon>
        <taxon>Rotifera</taxon>
        <taxon>Eurotatoria</taxon>
        <taxon>Monogononta</taxon>
        <taxon>Pseudotrocha</taxon>
        <taxon>Ploima</taxon>
        <taxon>Brachionidae</taxon>
        <taxon>Brachionus</taxon>
    </lineage>
</organism>
<dbReference type="Proteomes" id="UP000276133">
    <property type="component" value="Unassembled WGS sequence"/>
</dbReference>
<evidence type="ECO:0000313" key="1">
    <source>
        <dbReference type="EMBL" id="RNA24301.1"/>
    </source>
</evidence>
<dbReference type="EMBL" id="REGN01003146">
    <property type="protein sequence ID" value="RNA24301.1"/>
    <property type="molecule type" value="Genomic_DNA"/>
</dbReference>
<gene>
    <name evidence="1" type="ORF">BpHYR1_014374</name>
</gene>
<accession>A0A3M7RL84</accession>
<reference evidence="1 2" key="1">
    <citation type="journal article" date="2018" name="Sci. Rep.">
        <title>Genomic signatures of local adaptation to the degree of environmental predictability in rotifers.</title>
        <authorList>
            <person name="Franch-Gras L."/>
            <person name="Hahn C."/>
            <person name="Garcia-Roger E.M."/>
            <person name="Carmona M.J."/>
            <person name="Serra M."/>
            <person name="Gomez A."/>
        </authorList>
    </citation>
    <scope>NUCLEOTIDE SEQUENCE [LARGE SCALE GENOMIC DNA]</scope>
    <source>
        <strain evidence="1">HYR1</strain>
    </source>
</reference>
<dbReference type="AlphaFoldDB" id="A0A3M7RL84"/>
<keyword evidence="2" id="KW-1185">Reference proteome</keyword>
<proteinExistence type="predicted"/>
<sequence>MNSVRKNPIVETQKLKSYNRNRDLTSNYGMFIVEIAKKSKAQLILLKTGVEYKPKPKYVIIDERIREIIKKYSLENFNTFYKTFSYCYEKLKITKLIINNKQKAKKNFQLYTVLN</sequence>